<dbReference type="EMBL" id="CP030057">
    <property type="protein sequence ID" value="QOZ63268.1"/>
    <property type="molecule type" value="Genomic_DNA"/>
</dbReference>
<reference evidence="5" key="1">
    <citation type="journal article" date="2014" name="Int. J. Syst. Evol. Microbiol.">
        <title>Complete genome sequence of Corynebacterium casei LMG S-19264T (=DSM 44701T), isolated from a smear-ripened cheese.</title>
        <authorList>
            <consortium name="US DOE Joint Genome Institute (JGI-PGF)"/>
            <person name="Walter F."/>
            <person name="Albersmeier A."/>
            <person name="Kalinowski J."/>
            <person name="Ruckert C."/>
        </authorList>
    </citation>
    <scope>NUCLEOTIDE SEQUENCE</scope>
    <source>
        <strain evidence="5">CGMCC 1.15034</strain>
    </source>
</reference>
<dbReference type="GO" id="GO:0003677">
    <property type="term" value="F:DNA binding"/>
    <property type="evidence" value="ECO:0007669"/>
    <property type="project" value="UniProtKB-KW"/>
</dbReference>
<gene>
    <name evidence="5" type="ORF">GCM10010987_56430</name>
    <name evidence="6" type="ORF">XH86_34455</name>
</gene>
<dbReference type="InterPro" id="IPR002104">
    <property type="entry name" value="Integrase_catalytic"/>
</dbReference>
<organism evidence="5 8">
    <name type="scientific">Bradyrhizobium guangdongense</name>
    <dbReference type="NCBI Taxonomy" id="1325090"/>
    <lineage>
        <taxon>Bacteria</taxon>
        <taxon>Pseudomonadati</taxon>
        <taxon>Pseudomonadota</taxon>
        <taxon>Alphaproteobacteria</taxon>
        <taxon>Hyphomicrobiales</taxon>
        <taxon>Nitrobacteraceae</taxon>
        <taxon>Bradyrhizobium</taxon>
    </lineage>
</organism>
<evidence type="ECO:0000256" key="1">
    <source>
        <dbReference type="ARBA" id="ARBA00022908"/>
    </source>
</evidence>
<name>A0A410VEY0_9BRAD</name>
<dbReference type="InterPro" id="IPR004107">
    <property type="entry name" value="Integrase_SAM-like_N"/>
</dbReference>
<dbReference type="EMBL" id="BMHC01000016">
    <property type="protein sequence ID" value="GGI29832.1"/>
    <property type="molecule type" value="Genomic_DNA"/>
</dbReference>
<evidence type="ECO:0000313" key="5">
    <source>
        <dbReference type="EMBL" id="GGI29832.1"/>
    </source>
</evidence>
<protein>
    <recommendedName>
        <fullName evidence="4">Tyr recombinase domain-containing protein</fullName>
    </recommendedName>
</protein>
<dbReference type="Gene3D" id="1.10.443.10">
    <property type="entry name" value="Intergrase catalytic core"/>
    <property type="match status" value="1"/>
</dbReference>
<keyword evidence="7" id="KW-1185">Reference proteome</keyword>
<keyword evidence="2" id="KW-0238">DNA-binding</keyword>
<dbReference type="Pfam" id="PF14659">
    <property type="entry name" value="Phage_int_SAM_3"/>
    <property type="match status" value="1"/>
</dbReference>
<feature type="domain" description="Tyr recombinase" evidence="4">
    <location>
        <begin position="163"/>
        <end position="272"/>
    </location>
</feature>
<evidence type="ECO:0000256" key="3">
    <source>
        <dbReference type="ARBA" id="ARBA00023172"/>
    </source>
</evidence>
<sequence>MAVRKFGKKWWVDFRSNRTRYRKQSPENTRTGAIAYELSLRQKLARGEEIGHTERKDREPTFSQFAAIWFKDYVKPNNKHSEQLAKKYVLAKSLVPFFGSILITQINGHDIERYKAKEVELGFSNKTITNRLTVLNKCLGTAYEWLDLQGAPPKIKWPRWTLPEIDYLSPAECEKLLSHANGAIYEMALMALRTGMRQGELRGLQWSSIDWLTRSVSVRHSRDDRGMLVPPKSGRARHVPLDVDVYAMLYAQREIRDTYFSEQTATPTTITA</sequence>
<evidence type="ECO:0000313" key="8">
    <source>
        <dbReference type="Proteomes" id="UP000625079"/>
    </source>
</evidence>
<evidence type="ECO:0000313" key="7">
    <source>
        <dbReference type="Proteomes" id="UP000593880"/>
    </source>
</evidence>
<dbReference type="Proteomes" id="UP000593880">
    <property type="component" value="Chromosome"/>
</dbReference>
<keyword evidence="1" id="KW-0229">DNA integration</keyword>
<dbReference type="PROSITE" id="PS51898">
    <property type="entry name" value="TYR_RECOMBINASE"/>
    <property type="match status" value="1"/>
</dbReference>
<dbReference type="InterPro" id="IPR011010">
    <property type="entry name" value="DNA_brk_join_enz"/>
</dbReference>
<dbReference type="Pfam" id="PF00589">
    <property type="entry name" value="Phage_integrase"/>
    <property type="match status" value="1"/>
</dbReference>
<dbReference type="GO" id="GO:0015074">
    <property type="term" value="P:DNA integration"/>
    <property type="evidence" value="ECO:0007669"/>
    <property type="project" value="UniProtKB-KW"/>
</dbReference>
<dbReference type="Gene3D" id="1.10.150.130">
    <property type="match status" value="1"/>
</dbReference>
<evidence type="ECO:0000313" key="6">
    <source>
        <dbReference type="EMBL" id="QOZ63268.1"/>
    </source>
</evidence>
<evidence type="ECO:0000256" key="2">
    <source>
        <dbReference type="ARBA" id="ARBA00023125"/>
    </source>
</evidence>
<proteinExistence type="predicted"/>
<dbReference type="InterPro" id="IPR013762">
    <property type="entry name" value="Integrase-like_cat_sf"/>
</dbReference>
<dbReference type="SUPFAM" id="SSF56349">
    <property type="entry name" value="DNA breaking-rejoining enzymes"/>
    <property type="match status" value="1"/>
</dbReference>
<reference evidence="6 7" key="2">
    <citation type="submission" date="2018-06" db="EMBL/GenBank/DDBJ databases">
        <title>Comparative genomics of rhizobia nodulating Arachis hypogaea in China.</title>
        <authorList>
            <person name="Li Y."/>
        </authorList>
    </citation>
    <scope>NUCLEOTIDE SEQUENCE [LARGE SCALE GENOMIC DNA]</scope>
    <source>
        <strain evidence="6 7">CCBAU 51658</strain>
    </source>
</reference>
<dbReference type="Proteomes" id="UP000625079">
    <property type="component" value="Unassembled WGS sequence"/>
</dbReference>
<dbReference type="InterPro" id="IPR010998">
    <property type="entry name" value="Integrase_recombinase_N"/>
</dbReference>
<evidence type="ECO:0000259" key="4">
    <source>
        <dbReference type="PROSITE" id="PS51898"/>
    </source>
</evidence>
<reference evidence="5" key="3">
    <citation type="submission" date="2022-12" db="EMBL/GenBank/DDBJ databases">
        <authorList>
            <person name="Sun Q."/>
            <person name="Zhou Y."/>
        </authorList>
    </citation>
    <scope>NUCLEOTIDE SEQUENCE</scope>
    <source>
        <strain evidence="5">CGMCC 1.15034</strain>
    </source>
</reference>
<dbReference type="AlphaFoldDB" id="A0A410VEY0"/>
<accession>A0A410VEY0</accession>
<keyword evidence="3" id="KW-0233">DNA recombination</keyword>
<dbReference type="GO" id="GO:0006310">
    <property type="term" value="P:DNA recombination"/>
    <property type="evidence" value="ECO:0007669"/>
    <property type="project" value="UniProtKB-KW"/>
</dbReference>
<dbReference type="OrthoDB" id="9814722at2"/>